<dbReference type="PANTHER" id="PTHR47481:SF41">
    <property type="entry name" value="COPIA-LIKE POLYPROTEIN_RETROTRANSPOSON"/>
    <property type="match status" value="1"/>
</dbReference>
<name>B6TVB7_MAIZE</name>
<dbReference type="AlphaFoldDB" id="B6TVB7"/>
<evidence type="ECO:0000313" key="1">
    <source>
        <dbReference type="EMBL" id="ACG41050.1"/>
    </source>
</evidence>
<dbReference type="OrthoDB" id="690728at2759"/>
<dbReference type="EMBL" id="EU968932">
    <property type="protein sequence ID" value="ACG41050.1"/>
    <property type="molecule type" value="mRNA"/>
</dbReference>
<dbReference type="PANTHER" id="PTHR47481">
    <property type="match status" value="1"/>
</dbReference>
<dbReference type="Pfam" id="PF14223">
    <property type="entry name" value="Retrotran_gag_2"/>
    <property type="match status" value="1"/>
</dbReference>
<dbReference type="HOGENOM" id="CLU_1217467_0_0_1"/>
<organism evidence="1">
    <name type="scientific">Zea mays</name>
    <name type="common">Maize</name>
    <dbReference type="NCBI Taxonomy" id="4577"/>
    <lineage>
        <taxon>Eukaryota</taxon>
        <taxon>Viridiplantae</taxon>
        <taxon>Streptophyta</taxon>
        <taxon>Embryophyta</taxon>
        <taxon>Tracheophyta</taxon>
        <taxon>Spermatophyta</taxon>
        <taxon>Magnoliopsida</taxon>
        <taxon>Liliopsida</taxon>
        <taxon>Poales</taxon>
        <taxon>Poaceae</taxon>
        <taxon>PACMAD clade</taxon>
        <taxon>Panicoideae</taxon>
        <taxon>Andropogonodae</taxon>
        <taxon>Andropogoneae</taxon>
        <taxon>Tripsacinae</taxon>
        <taxon>Zea</taxon>
    </lineage>
</organism>
<proteinExistence type="evidence at transcript level"/>
<reference evidence="1" key="1">
    <citation type="journal article" date="2009" name="Plant Mol. Biol.">
        <title>Insights into corn genes derived from large-scale cDNA sequencing.</title>
        <authorList>
            <person name="Alexandrov N.N."/>
            <person name="Brover V.V."/>
            <person name="Freidin S."/>
            <person name="Troukhan M.E."/>
            <person name="Tatarinova T.V."/>
            <person name="Zhang H."/>
            <person name="Swaller T.J."/>
            <person name="Lu Y.P."/>
            <person name="Bouck J."/>
            <person name="Flavell R.B."/>
            <person name="Feldmann K.A."/>
        </authorList>
    </citation>
    <scope>NUCLEOTIDE SEQUENCE</scope>
</reference>
<sequence>MSSSTISYTTTTALTATSSLSLAGAAQSVNITSLINIRLDMTSTAYWHWRRLFTVVLDRFNLMPHVDGSPARPNDPLWIQEDLTVLMWLHATLADDLFDMVNEDDISAHGVWTRIANFFLGNHDSRAIQLEQDLHNLQQGDMSALAYYHRLKTLSDTLTDCGYAIGERALVHQLIRGLNPKFHVLKQMLPHMPTFPTFIQAHD</sequence>
<accession>B6TVB7</accession>
<protein>
    <submittedName>
        <fullName evidence="1">Retrotransposon protein</fullName>
    </submittedName>
</protein>